<sequence>MIWDFNRTVIIHGPIGGFDSWEISVTPNTRDIEQQLFSRMDVCDNHAMLMAFPSLRHVKLSVHDCIPFGKLATVVGDLLDFHVHFPDSERSKVEPRVGPWWAYRTPIRTDIASLDSNGH</sequence>
<reference evidence="1" key="1">
    <citation type="submission" date="2023-03" db="EMBL/GenBank/DDBJ databases">
        <title>Massive genome expansion in bonnet fungi (Mycena s.s.) driven by repeated elements and novel gene families across ecological guilds.</title>
        <authorList>
            <consortium name="Lawrence Berkeley National Laboratory"/>
            <person name="Harder C.B."/>
            <person name="Miyauchi S."/>
            <person name="Viragh M."/>
            <person name="Kuo A."/>
            <person name="Thoen E."/>
            <person name="Andreopoulos B."/>
            <person name="Lu D."/>
            <person name="Skrede I."/>
            <person name="Drula E."/>
            <person name="Henrissat B."/>
            <person name="Morin E."/>
            <person name="Kohler A."/>
            <person name="Barry K."/>
            <person name="LaButti K."/>
            <person name="Morin E."/>
            <person name="Salamov A."/>
            <person name="Lipzen A."/>
            <person name="Mereny Z."/>
            <person name="Hegedus B."/>
            <person name="Baldrian P."/>
            <person name="Stursova M."/>
            <person name="Weitz H."/>
            <person name="Taylor A."/>
            <person name="Grigoriev I.V."/>
            <person name="Nagy L.G."/>
            <person name="Martin F."/>
            <person name="Kauserud H."/>
        </authorList>
    </citation>
    <scope>NUCLEOTIDE SEQUENCE</scope>
    <source>
        <strain evidence="1">CBHHK067</strain>
    </source>
</reference>
<accession>A0AAD7BAJ1</accession>
<keyword evidence="2" id="KW-1185">Reference proteome</keyword>
<name>A0AAD7BAJ1_MYCRO</name>
<gene>
    <name evidence="1" type="ORF">B0H17DRAFT_1152874</name>
</gene>
<evidence type="ECO:0000313" key="2">
    <source>
        <dbReference type="Proteomes" id="UP001221757"/>
    </source>
</evidence>
<dbReference type="EMBL" id="JARKIE010000844">
    <property type="protein sequence ID" value="KAJ7615183.1"/>
    <property type="molecule type" value="Genomic_DNA"/>
</dbReference>
<dbReference type="AlphaFoldDB" id="A0AAD7BAJ1"/>
<comment type="caution">
    <text evidence="1">The sequence shown here is derived from an EMBL/GenBank/DDBJ whole genome shotgun (WGS) entry which is preliminary data.</text>
</comment>
<dbReference type="Proteomes" id="UP001221757">
    <property type="component" value="Unassembled WGS sequence"/>
</dbReference>
<protein>
    <submittedName>
        <fullName evidence="1">Uncharacterized protein</fullName>
    </submittedName>
</protein>
<proteinExistence type="predicted"/>
<evidence type="ECO:0000313" key="1">
    <source>
        <dbReference type="EMBL" id="KAJ7615183.1"/>
    </source>
</evidence>
<organism evidence="1 2">
    <name type="scientific">Mycena rosella</name>
    <name type="common">Pink bonnet</name>
    <name type="synonym">Agaricus rosellus</name>
    <dbReference type="NCBI Taxonomy" id="1033263"/>
    <lineage>
        <taxon>Eukaryota</taxon>
        <taxon>Fungi</taxon>
        <taxon>Dikarya</taxon>
        <taxon>Basidiomycota</taxon>
        <taxon>Agaricomycotina</taxon>
        <taxon>Agaricomycetes</taxon>
        <taxon>Agaricomycetidae</taxon>
        <taxon>Agaricales</taxon>
        <taxon>Marasmiineae</taxon>
        <taxon>Mycenaceae</taxon>
        <taxon>Mycena</taxon>
    </lineage>
</organism>
<feature type="non-terminal residue" evidence="1">
    <location>
        <position position="119"/>
    </location>
</feature>